<dbReference type="SUPFAM" id="SSF53474">
    <property type="entry name" value="alpha/beta-Hydrolases"/>
    <property type="match status" value="1"/>
</dbReference>
<name>A0A3M2RVM9_9HYPO</name>
<dbReference type="STRING" id="2010991.A0A3M2RVM9"/>
<dbReference type="PANTHER" id="PTHR37017">
    <property type="entry name" value="AB HYDROLASE-1 DOMAIN-CONTAINING PROTEIN-RELATED"/>
    <property type="match status" value="1"/>
</dbReference>
<comment type="caution">
    <text evidence="2">The sequence shown here is derived from an EMBL/GenBank/DDBJ whole genome shotgun (WGS) entry which is preliminary data.</text>
</comment>
<protein>
    <recommendedName>
        <fullName evidence="1">AB hydrolase-1 domain-containing protein</fullName>
    </recommendedName>
</protein>
<keyword evidence="3" id="KW-1185">Reference proteome</keyword>
<evidence type="ECO:0000313" key="2">
    <source>
        <dbReference type="EMBL" id="RMJ09358.1"/>
    </source>
</evidence>
<feature type="domain" description="AB hydrolase-1" evidence="1">
    <location>
        <begin position="8"/>
        <end position="240"/>
    </location>
</feature>
<dbReference type="InterPro" id="IPR052897">
    <property type="entry name" value="Sec-Metab_Biosynth_Hydrolase"/>
</dbReference>
<dbReference type="AlphaFoldDB" id="A0A3M2RVM9"/>
<dbReference type="InterPro" id="IPR029058">
    <property type="entry name" value="AB_hydrolase_fold"/>
</dbReference>
<evidence type="ECO:0000313" key="3">
    <source>
        <dbReference type="Proteomes" id="UP000277212"/>
    </source>
</evidence>
<dbReference type="Pfam" id="PF12697">
    <property type="entry name" value="Abhydrolase_6"/>
    <property type="match status" value="1"/>
</dbReference>
<dbReference type="PANTHER" id="PTHR37017:SF11">
    <property type="entry name" value="ESTERASE_LIPASE_THIOESTERASE DOMAIN-CONTAINING PROTEIN"/>
    <property type="match status" value="1"/>
</dbReference>
<proteinExistence type="predicted"/>
<dbReference type="InterPro" id="IPR000073">
    <property type="entry name" value="AB_hydrolase_1"/>
</dbReference>
<dbReference type="OrthoDB" id="408373at2759"/>
<organism evidence="2 3">
    <name type="scientific">Fusarium kuroshium</name>
    <dbReference type="NCBI Taxonomy" id="2010991"/>
    <lineage>
        <taxon>Eukaryota</taxon>
        <taxon>Fungi</taxon>
        <taxon>Dikarya</taxon>
        <taxon>Ascomycota</taxon>
        <taxon>Pezizomycotina</taxon>
        <taxon>Sordariomycetes</taxon>
        <taxon>Hypocreomycetidae</taxon>
        <taxon>Hypocreales</taxon>
        <taxon>Nectriaceae</taxon>
        <taxon>Fusarium</taxon>
        <taxon>Fusarium solani species complex</taxon>
    </lineage>
</organism>
<dbReference type="Proteomes" id="UP000277212">
    <property type="component" value="Unassembled WGS sequence"/>
</dbReference>
<dbReference type="EMBL" id="NKUJ01000246">
    <property type="protein sequence ID" value="RMJ09358.1"/>
    <property type="molecule type" value="Genomic_DNA"/>
</dbReference>
<evidence type="ECO:0000259" key="1">
    <source>
        <dbReference type="Pfam" id="PF12697"/>
    </source>
</evidence>
<reference evidence="2 3" key="1">
    <citation type="submission" date="2017-06" db="EMBL/GenBank/DDBJ databases">
        <title>Comparative genomic analysis of Ambrosia Fusariam Clade fungi.</title>
        <authorList>
            <person name="Stajich J.E."/>
            <person name="Carrillo J."/>
            <person name="Kijimoto T."/>
            <person name="Eskalen A."/>
            <person name="O'Donnell K."/>
            <person name="Kasson M."/>
        </authorList>
    </citation>
    <scope>NUCLEOTIDE SEQUENCE [LARGE SCALE GENOMIC DNA]</scope>
    <source>
        <strain evidence="2">UCR3666</strain>
    </source>
</reference>
<dbReference type="Gene3D" id="3.40.50.1820">
    <property type="entry name" value="alpha/beta hydrolase"/>
    <property type="match status" value="1"/>
</dbReference>
<gene>
    <name evidence="2" type="ORF">CDV36_011026</name>
</gene>
<sequence length="259" mass="28048">MSSSPNTILLITGAWHVPKHYHKLIDQLEAKGLRVICEQLPTNNNVVPPNTAADDDVKFVKDIVARESAAGTQLTVIGHSWGGMIASAALADFAVTTGSGKGGVTNIILMCAFIPQENDSLAGLFGGQLPPYLTSMPNGTIVWTDPIGHLYNDLPSEEGQWAENLMVAHGHKAQYTPIDCDKVAWRAIPLTYIVCENDQALPGFVQDMMIAKVEEQGILVKQYRLQSSHSPFLSMPDKVAGIVMEVMNLTKEPNDGLAN</sequence>
<accession>A0A3M2RVM9</accession>